<protein>
    <recommendedName>
        <fullName evidence="4">Plastid transcriptionally active 12</fullName>
    </recommendedName>
</protein>
<dbReference type="GO" id="GO:0005634">
    <property type="term" value="C:nucleus"/>
    <property type="evidence" value="ECO:0007669"/>
    <property type="project" value="InterPro"/>
</dbReference>
<evidence type="ECO:0000313" key="2">
    <source>
        <dbReference type="EMBL" id="KAJ0980469.1"/>
    </source>
</evidence>
<evidence type="ECO:0000256" key="1">
    <source>
        <dbReference type="SAM" id="MobiDB-lite"/>
    </source>
</evidence>
<sequence length="524" mass="60301">MASLSSSWLIRDGIGTSIRPGKECGTVKSSNWQFKQPFLGGFHSRKIQVLVRPNKSFRLFHAIKCATEDGKFNPSSIEPPPYYSYMDSTSGQLEPASGARASIPGKEYWPEGTVDRVRAARAPEPVGKSEGKPSYGKNPGSRRKKYKEKAASSEIVETSTDKTGDLPVLETSDDSSDEPSDPSDEYVTYQTEAEEENLTPYELDRKLGRPHPFVDPSKVKPIEEPRSSEDLWWNWRKPDKEQWSRWQRRRPDVDTVFAKAMAETGQIKLFGDHPTRTETALARARKRVLKEERLQAEQSRLEEIGPMAYYSEWVKAWTKDTSREAVKKHYEETGEDENVQLITMFQHQTAEEYRIMMGTDYRIKRDPLAMRMREDQIKEIWGGDPVYPTINYIQDPDEVIDYRGPDFHEPTPNMLAYLMDQGKIISREEIEKILAKEKKPELEVTDMDEAMASAVDIGETEDEEDNEEEEEIEEKITRNWSVLKSTPQLRTGKEKLKKEGPMTLKEAIDDSENLTDFLMDFDEQ</sequence>
<dbReference type="EMBL" id="JAGGNH010000002">
    <property type="protein sequence ID" value="KAJ0980469.1"/>
    <property type="molecule type" value="Genomic_DNA"/>
</dbReference>
<comment type="caution">
    <text evidence="2">The sequence shown here is derived from an EMBL/GenBank/DDBJ whole genome shotgun (WGS) entry which is preliminary data.</text>
</comment>
<reference evidence="2" key="1">
    <citation type="submission" date="2021-03" db="EMBL/GenBank/DDBJ databases">
        <authorList>
            <person name="Li Z."/>
            <person name="Yang C."/>
        </authorList>
    </citation>
    <scope>NUCLEOTIDE SEQUENCE</scope>
    <source>
        <strain evidence="2">Dzin_1.0</strain>
        <tissue evidence="2">Leaf</tissue>
    </source>
</reference>
<keyword evidence="3" id="KW-1185">Reference proteome</keyword>
<feature type="region of interest" description="Disordered" evidence="1">
    <location>
        <begin position="88"/>
        <end position="221"/>
    </location>
</feature>
<reference evidence="2" key="2">
    <citation type="journal article" date="2022" name="Hortic Res">
        <title>The genome of Dioscorea zingiberensis sheds light on the biosynthesis, origin and evolution of the medicinally important diosgenin saponins.</title>
        <authorList>
            <person name="Li Y."/>
            <person name="Tan C."/>
            <person name="Li Z."/>
            <person name="Guo J."/>
            <person name="Li S."/>
            <person name="Chen X."/>
            <person name="Wang C."/>
            <person name="Dai X."/>
            <person name="Yang H."/>
            <person name="Song W."/>
            <person name="Hou L."/>
            <person name="Xu J."/>
            <person name="Tong Z."/>
            <person name="Xu A."/>
            <person name="Yuan X."/>
            <person name="Wang W."/>
            <person name="Yang Q."/>
            <person name="Chen L."/>
            <person name="Sun Z."/>
            <person name="Wang K."/>
            <person name="Pan B."/>
            <person name="Chen J."/>
            <person name="Bao Y."/>
            <person name="Liu F."/>
            <person name="Qi X."/>
            <person name="Gang D.R."/>
            <person name="Wen J."/>
            <person name="Li J."/>
        </authorList>
    </citation>
    <scope>NUCLEOTIDE SEQUENCE</scope>
    <source>
        <strain evidence="2">Dzin_1.0</strain>
    </source>
</reference>
<feature type="region of interest" description="Disordered" evidence="1">
    <location>
        <begin position="457"/>
        <end position="478"/>
    </location>
</feature>
<dbReference type="GO" id="GO:0009416">
    <property type="term" value="P:response to light stimulus"/>
    <property type="evidence" value="ECO:0007669"/>
    <property type="project" value="InterPro"/>
</dbReference>
<dbReference type="PANTHER" id="PTHR35720">
    <property type="entry name" value="PROTEIN PLASTID TRANSCRIPTIONALLY ACTIVE 12, CHLOROPLASTIC"/>
    <property type="match status" value="1"/>
</dbReference>
<dbReference type="InterPro" id="IPR034581">
    <property type="entry name" value="PTAC12"/>
</dbReference>
<dbReference type="GO" id="GO:0090228">
    <property type="term" value="P:positive regulation of red or far-red light signaling pathway"/>
    <property type="evidence" value="ECO:0007669"/>
    <property type="project" value="InterPro"/>
</dbReference>
<dbReference type="GO" id="GO:0045893">
    <property type="term" value="P:positive regulation of DNA-templated transcription"/>
    <property type="evidence" value="ECO:0007669"/>
    <property type="project" value="TreeGrafter"/>
</dbReference>
<evidence type="ECO:0000313" key="3">
    <source>
        <dbReference type="Proteomes" id="UP001085076"/>
    </source>
</evidence>
<dbReference type="GO" id="GO:0009507">
    <property type="term" value="C:chloroplast"/>
    <property type="evidence" value="ECO:0007669"/>
    <property type="project" value="InterPro"/>
</dbReference>
<evidence type="ECO:0008006" key="4">
    <source>
        <dbReference type="Google" id="ProtNLM"/>
    </source>
</evidence>
<dbReference type="GO" id="GO:0042793">
    <property type="term" value="P:plastid transcription"/>
    <property type="evidence" value="ECO:0007669"/>
    <property type="project" value="TreeGrafter"/>
</dbReference>
<dbReference type="Proteomes" id="UP001085076">
    <property type="component" value="Miscellaneous, Linkage group lg02"/>
</dbReference>
<organism evidence="2 3">
    <name type="scientific">Dioscorea zingiberensis</name>
    <dbReference type="NCBI Taxonomy" id="325984"/>
    <lineage>
        <taxon>Eukaryota</taxon>
        <taxon>Viridiplantae</taxon>
        <taxon>Streptophyta</taxon>
        <taxon>Embryophyta</taxon>
        <taxon>Tracheophyta</taxon>
        <taxon>Spermatophyta</taxon>
        <taxon>Magnoliopsida</taxon>
        <taxon>Liliopsida</taxon>
        <taxon>Dioscoreales</taxon>
        <taxon>Dioscoreaceae</taxon>
        <taxon>Dioscorea</taxon>
    </lineage>
</organism>
<dbReference type="PANTHER" id="PTHR35720:SF1">
    <property type="entry name" value="PROTEIN PLASTID TRANSCRIPTIONALLY ACTIVE 12, CHLOROPLASTIC"/>
    <property type="match status" value="1"/>
</dbReference>
<feature type="compositionally biased region" description="Acidic residues" evidence="1">
    <location>
        <begin position="171"/>
        <end position="184"/>
    </location>
</feature>
<dbReference type="AlphaFoldDB" id="A0A9D5CWP0"/>
<gene>
    <name evidence="2" type="ORF">J5N97_008724</name>
</gene>
<name>A0A9D5CWP0_9LILI</name>
<proteinExistence type="predicted"/>
<accession>A0A9D5CWP0</accession>
<feature type="compositionally biased region" description="Acidic residues" evidence="1">
    <location>
        <begin position="458"/>
        <end position="473"/>
    </location>
</feature>
<dbReference type="OrthoDB" id="2019670at2759"/>